<comment type="function">
    <text evidence="2">Part of the Type IV secretion system.</text>
</comment>
<dbReference type="EMBL" id="SKBM01000025">
    <property type="protein sequence ID" value="TCZ55786.1"/>
    <property type="molecule type" value="Genomic_DNA"/>
</dbReference>
<dbReference type="GO" id="GO:0043684">
    <property type="term" value="C:type IV secretion system complex"/>
    <property type="evidence" value="ECO:0007669"/>
    <property type="project" value="UniProtKB-UniRule"/>
</dbReference>
<dbReference type="GO" id="GO:0016887">
    <property type="term" value="F:ATP hydrolysis activity"/>
    <property type="evidence" value="ECO:0007669"/>
    <property type="project" value="InterPro"/>
</dbReference>
<keyword evidence="2" id="KW-0963">Cytoplasm</keyword>
<dbReference type="InterPro" id="IPR014155">
    <property type="entry name" value="VirB11"/>
</dbReference>
<dbReference type="SUPFAM" id="SSF52540">
    <property type="entry name" value="P-loop containing nucleoside triphosphate hydrolases"/>
    <property type="match status" value="1"/>
</dbReference>
<evidence type="ECO:0000256" key="2">
    <source>
        <dbReference type="RuleBase" id="RU366071"/>
    </source>
</evidence>
<accession>A0A4R4D7R8</accession>
<sequence length="331" mass="36036">MSAAVPLLAHAMQPLAEALADPTTEDVMVQREGEFFVRRGAETTRHEAAGLQFADIEAIAILAGAARHQDVGRARPLLATELPTGERLQAVLPPCVRPGTASLTIRRGSSELPTLDGLARSGIFTATRPQPGGMSQEDHALVELYRSANWEPFLRACVRARKTVAFVGETGSGKTHQTKALVGEIPHEERIVTVEDTDEWGGLRHPNRVALFYSKGDQGAARVGANELVEAALRMAPRWLLVQELRDGAAFSFLRALASGHPGITTWHAKSAATAFDPLTLMVRQHPAGATLPSEDIRHLCRRLVDVVVHCARGQGKFYISEVWFNLLDKE</sequence>
<dbReference type="Gene3D" id="3.30.450.90">
    <property type="match status" value="1"/>
</dbReference>
<dbReference type="GO" id="GO:0005524">
    <property type="term" value="F:ATP binding"/>
    <property type="evidence" value="ECO:0007669"/>
    <property type="project" value="UniProtKB-UniRule"/>
</dbReference>
<evidence type="ECO:0000313" key="4">
    <source>
        <dbReference type="EMBL" id="TCZ55786.1"/>
    </source>
</evidence>
<dbReference type="GO" id="GO:0044097">
    <property type="term" value="P:secretion by the type IV secretion system"/>
    <property type="evidence" value="ECO:0007669"/>
    <property type="project" value="InterPro"/>
</dbReference>
<keyword evidence="2" id="KW-0067">ATP-binding</keyword>
<dbReference type="InterPro" id="IPR027417">
    <property type="entry name" value="P-loop_NTPase"/>
</dbReference>
<keyword evidence="2" id="KW-0547">Nucleotide-binding</keyword>
<dbReference type="Proteomes" id="UP000295023">
    <property type="component" value="Unassembled WGS sequence"/>
</dbReference>
<dbReference type="NCBIfam" id="TIGR02788">
    <property type="entry name" value="VirB11"/>
    <property type="match status" value="1"/>
</dbReference>
<proteinExistence type="inferred from homology"/>
<gene>
    <name evidence="4" type="primary">virB11</name>
    <name evidence="4" type="ORF">EXY23_20875</name>
</gene>
<dbReference type="AlphaFoldDB" id="A0A4R4D7R8"/>
<dbReference type="PANTHER" id="PTHR30486">
    <property type="entry name" value="TWITCHING MOTILITY PROTEIN PILT"/>
    <property type="match status" value="1"/>
</dbReference>
<name>A0A4R4D7R8_9PROT</name>
<dbReference type="PANTHER" id="PTHR30486:SF6">
    <property type="entry name" value="TYPE IV PILUS RETRACTATION ATPASE PILT"/>
    <property type="match status" value="1"/>
</dbReference>
<keyword evidence="5" id="KW-1185">Reference proteome</keyword>
<evidence type="ECO:0000259" key="3">
    <source>
        <dbReference type="Pfam" id="PF00437"/>
    </source>
</evidence>
<dbReference type="RefSeq" id="WP_132294160.1">
    <property type="nucleotide sequence ID" value="NZ_SKBM01000025.1"/>
</dbReference>
<dbReference type="CDD" id="cd01130">
    <property type="entry name" value="VirB11-like_ATPase"/>
    <property type="match status" value="1"/>
</dbReference>
<evidence type="ECO:0000256" key="1">
    <source>
        <dbReference type="ARBA" id="ARBA00006611"/>
    </source>
</evidence>
<dbReference type="Gene3D" id="3.40.50.300">
    <property type="entry name" value="P-loop containing nucleotide triphosphate hydrolases"/>
    <property type="match status" value="1"/>
</dbReference>
<dbReference type="InterPro" id="IPR050921">
    <property type="entry name" value="T4SS_GSP_E_ATPase"/>
</dbReference>
<evidence type="ECO:0000313" key="5">
    <source>
        <dbReference type="Proteomes" id="UP000295023"/>
    </source>
</evidence>
<comment type="caution">
    <text evidence="4">The sequence shown here is derived from an EMBL/GenBank/DDBJ whole genome shotgun (WGS) entry which is preliminary data.</text>
</comment>
<feature type="domain" description="Bacterial type II secretion system protein E" evidence="3">
    <location>
        <begin position="148"/>
        <end position="286"/>
    </location>
</feature>
<organism evidence="4 5">
    <name type="scientific">Roseicella aquatilis</name>
    <dbReference type="NCBI Taxonomy" id="2527868"/>
    <lineage>
        <taxon>Bacteria</taxon>
        <taxon>Pseudomonadati</taxon>
        <taxon>Pseudomonadota</taxon>
        <taxon>Alphaproteobacteria</taxon>
        <taxon>Acetobacterales</taxon>
        <taxon>Roseomonadaceae</taxon>
        <taxon>Roseicella</taxon>
    </lineage>
</organism>
<comment type="similarity">
    <text evidence="1 2">Belongs to the GSP E family.</text>
</comment>
<dbReference type="Pfam" id="PF00437">
    <property type="entry name" value="T2SSE"/>
    <property type="match status" value="1"/>
</dbReference>
<dbReference type="GO" id="GO:0005737">
    <property type="term" value="C:cytoplasm"/>
    <property type="evidence" value="ECO:0007669"/>
    <property type="project" value="UniProtKB-SubCell"/>
</dbReference>
<dbReference type="OrthoDB" id="9810761at2"/>
<comment type="subcellular location">
    <subcellularLocation>
        <location evidence="2">Cytoplasm</location>
    </subcellularLocation>
</comment>
<dbReference type="InterPro" id="IPR001482">
    <property type="entry name" value="T2SS/T4SS_dom"/>
</dbReference>
<reference evidence="4 5" key="1">
    <citation type="submission" date="2019-03" db="EMBL/GenBank/DDBJ databases">
        <title>Paracraurococcus aquatilis NE82 genome sequence.</title>
        <authorList>
            <person name="Zhao Y."/>
            <person name="Du Z."/>
        </authorList>
    </citation>
    <scope>NUCLEOTIDE SEQUENCE [LARGE SCALE GENOMIC DNA]</scope>
    <source>
        <strain evidence="4 5">NE82</strain>
    </source>
</reference>
<protein>
    <recommendedName>
        <fullName evidence="2">Type IV secretion system protein</fullName>
    </recommendedName>
</protein>